<reference evidence="2 3" key="1">
    <citation type="submission" date="2017-06" db="EMBL/GenBank/DDBJ databases">
        <authorList>
            <person name="Kim H.J."/>
            <person name="Triplett B.A."/>
        </authorList>
    </citation>
    <scope>NUCLEOTIDE SEQUENCE [LARGE SCALE GENOMIC DNA]</scope>
    <source>
        <strain evidence="2 3">DSM 29150</strain>
    </source>
</reference>
<dbReference type="InterPro" id="IPR029057">
    <property type="entry name" value="PRTase-like"/>
</dbReference>
<evidence type="ECO:0000259" key="1">
    <source>
        <dbReference type="Pfam" id="PF00156"/>
    </source>
</evidence>
<dbReference type="GO" id="GO:0016740">
    <property type="term" value="F:transferase activity"/>
    <property type="evidence" value="ECO:0007669"/>
    <property type="project" value="UniProtKB-KW"/>
</dbReference>
<dbReference type="AlphaFoldDB" id="A0A238YN77"/>
<name>A0A238YN77_9FLAO</name>
<dbReference type="SUPFAM" id="SSF53271">
    <property type="entry name" value="PRTase-like"/>
    <property type="match status" value="1"/>
</dbReference>
<protein>
    <submittedName>
        <fullName evidence="2">Phosphoribosyl transferase domain-containing protein</fullName>
    </submittedName>
</protein>
<keyword evidence="2" id="KW-0808">Transferase</keyword>
<dbReference type="CDD" id="cd06223">
    <property type="entry name" value="PRTases_typeI"/>
    <property type="match status" value="1"/>
</dbReference>
<gene>
    <name evidence="2" type="ORF">SAMN06265371_11016</name>
</gene>
<evidence type="ECO:0000313" key="2">
    <source>
        <dbReference type="EMBL" id="SNR72248.1"/>
    </source>
</evidence>
<dbReference type="Proteomes" id="UP000198384">
    <property type="component" value="Unassembled WGS sequence"/>
</dbReference>
<dbReference type="Gene3D" id="3.40.50.2020">
    <property type="match status" value="1"/>
</dbReference>
<dbReference type="OrthoDB" id="9810066at2"/>
<organism evidence="2 3">
    <name type="scientific">Lutibacter agarilyticus</name>
    <dbReference type="NCBI Taxonomy" id="1109740"/>
    <lineage>
        <taxon>Bacteria</taxon>
        <taxon>Pseudomonadati</taxon>
        <taxon>Bacteroidota</taxon>
        <taxon>Flavobacteriia</taxon>
        <taxon>Flavobacteriales</taxon>
        <taxon>Flavobacteriaceae</taxon>
        <taxon>Lutibacter</taxon>
    </lineage>
</organism>
<dbReference type="InterPro" id="IPR000836">
    <property type="entry name" value="PRTase_dom"/>
</dbReference>
<dbReference type="RefSeq" id="WP_089382590.1">
    <property type="nucleotide sequence ID" value="NZ_FZNT01000010.1"/>
</dbReference>
<feature type="domain" description="Phosphoribosyltransferase" evidence="1">
    <location>
        <begin position="8"/>
        <end position="65"/>
    </location>
</feature>
<dbReference type="Pfam" id="PF00156">
    <property type="entry name" value="Pribosyltran"/>
    <property type="match status" value="1"/>
</dbReference>
<evidence type="ECO:0000313" key="3">
    <source>
        <dbReference type="Proteomes" id="UP000198384"/>
    </source>
</evidence>
<sequence>MYYGHKKPLDFRGKIILLVDDGAATGSTLLSSINLIHLKNPVEIVVALPVASNSAYKKIKQSPYIHRVICLLIPSNFNTVGQFYENFNQVKDEEVIQWLKKTAENLSMSNLNT</sequence>
<keyword evidence="3" id="KW-1185">Reference proteome</keyword>
<proteinExistence type="predicted"/>
<dbReference type="EMBL" id="FZNT01000010">
    <property type="protein sequence ID" value="SNR72248.1"/>
    <property type="molecule type" value="Genomic_DNA"/>
</dbReference>
<accession>A0A238YN77</accession>